<protein>
    <submittedName>
        <fullName evidence="2">Phosphoribosyl 1,2-cyclic phosphate phosphodiesterase</fullName>
        <ecNumber evidence="2">3.1.4.55</ecNumber>
    </submittedName>
</protein>
<evidence type="ECO:0000313" key="2">
    <source>
        <dbReference type="EMBL" id="BBB32599.1"/>
    </source>
</evidence>
<organism evidence="2 3">
    <name type="scientific">Thermotomaculum hydrothermale</name>
    <dbReference type="NCBI Taxonomy" id="981385"/>
    <lineage>
        <taxon>Bacteria</taxon>
        <taxon>Pseudomonadati</taxon>
        <taxon>Acidobacteriota</taxon>
        <taxon>Holophagae</taxon>
        <taxon>Thermotomaculales</taxon>
        <taxon>Thermotomaculaceae</taxon>
        <taxon>Thermotomaculum</taxon>
    </lineage>
</organism>
<dbReference type="RefSeq" id="WP_201328952.1">
    <property type="nucleotide sequence ID" value="NZ_AP017470.1"/>
</dbReference>
<evidence type="ECO:0000313" key="3">
    <source>
        <dbReference type="Proteomes" id="UP000595564"/>
    </source>
</evidence>
<dbReference type="PANTHER" id="PTHR42663">
    <property type="entry name" value="HYDROLASE C777.06C-RELATED-RELATED"/>
    <property type="match status" value="1"/>
</dbReference>
<dbReference type="PANTHER" id="PTHR42663:SF6">
    <property type="entry name" value="HYDROLASE C777.06C-RELATED"/>
    <property type="match status" value="1"/>
</dbReference>
<reference evidence="2 3" key="1">
    <citation type="journal article" date="2012" name="Extremophiles">
        <title>Thermotomaculum hydrothermale gen. nov., sp. nov., a novel heterotrophic thermophile within the phylum Acidobacteria from a deep-sea hydrothermal vent chimney in the Southern Okinawa Trough.</title>
        <authorList>
            <person name="Izumi H."/>
            <person name="Nunoura T."/>
            <person name="Miyazaki M."/>
            <person name="Mino S."/>
            <person name="Toki T."/>
            <person name="Takai K."/>
            <person name="Sako Y."/>
            <person name="Sawabe T."/>
            <person name="Nakagawa S."/>
        </authorList>
    </citation>
    <scope>NUCLEOTIDE SEQUENCE [LARGE SCALE GENOMIC DNA]</scope>
    <source>
        <strain evidence="2 3">AC55</strain>
    </source>
</reference>
<name>A0A7R6PF62_9BACT</name>
<dbReference type="InterPro" id="IPR036866">
    <property type="entry name" value="RibonucZ/Hydroxyglut_hydro"/>
</dbReference>
<proteinExistence type="predicted"/>
<dbReference type="KEGG" id="thyd:TTHT_1061"/>
<gene>
    <name evidence="2" type="primary">phnP</name>
    <name evidence="2" type="ORF">TTHT_1061</name>
</gene>
<keyword evidence="2" id="KW-0378">Hydrolase</keyword>
<feature type="domain" description="Metallo-beta-lactamase" evidence="1">
    <location>
        <begin position="34"/>
        <end position="224"/>
    </location>
</feature>
<dbReference type="AlphaFoldDB" id="A0A7R6PF62"/>
<dbReference type="CDD" id="cd16279">
    <property type="entry name" value="metallo-hydrolase-like_MBL-fold"/>
    <property type="match status" value="1"/>
</dbReference>
<dbReference type="SMART" id="SM00849">
    <property type="entry name" value="Lactamase_B"/>
    <property type="match status" value="1"/>
</dbReference>
<evidence type="ECO:0000259" key="1">
    <source>
        <dbReference type="SMART" id="SM00849"/>
    </source>
</evidence>
<sequence length="253" mass="29120">MKVKFLGTGTSMGVPLIGCNCRVCTSKDFRDKRFRSSILIEHKGKTILVDASSDFRLQALIYKIKKIDAIFITHPHADHVFGLDDTRIFYLRQKQPMEVWGSEFTVSNLKKLFFYAFEGKRDERMVKPSFHLNIIESTVKLFGLKITPVKAIHGDMPVTGFRFNNFGYITDFNFIEDREIEKLKGVKTLVVGALRYTPSISHLTIDRAIEFVNRVKPKMAYFTHFSHEILHSQLEKELPGNIKPAFDGLEIEV</sequence>
<dbReference type="Gene3D" id="3.60.15.10">
    <property type="entry name" value="Ribonuclease Z/Hydroxyacylglutathione hydrolase-like"/>
    <property type="match status" value="1"/>
</dbReference>
<dbReference type="InterPro" id="IPR001279">
    <property type="entry name" value="Metallo-B-lactamas"/>
</dbReference>
<dbReference type="EC" id="3.1.4.55" evidence="2"/>
<accession>A0A7R6PF62</accession>
<keyword evidence="3" id="KW-1185">Reference proteome</keyword>
<dbReference type="SUPFAM" id="SSF56281">
    <property type="entry name" value="Metallo-hydrolase/oxidoreductase"/>
    <property type="match status" value="1"/>
</dbReference>
<dbReference type="GO" id="GO:0103043">
    <property type="term" value="F:phosphoribosyl 1,2-cyclic phosphate phosphodiesterase activity"/>
    <property type="evidence" value="ECO:0007669"/>
    <property type="project" value="UniProtKB-EC"/>
</dbReference>
<dbReference type="Pfam" id="PF12706">
    <property type="entry name" value="Lactamase_B_2"/>
    <property type="match status" value="1"/>
</dbReference>
<dbReference type="EMBL" id="AP017470">
    <property type="protein sequence ID" value="BBB32599.1"/>
    <property type="molecule type" value="Genomic_DNA"/>
</dbReference>
<dbReference type="Proteomes" id="UP000595564">
    <property type="component" value="Chromosome"/>
</dbReference>